<keyword evidence="3 6" id="KW-0812">Transmembrane</keyword>
<comment type="subcellular location">
    <subcellularLocation>
        <location evidence="1">Cell membrane</location>
        <topology evidence="1">Multi-pass membrane protein</topology>
    </subcellularLocation>
</comment>
<feature type="transmembrane region" description="Helical" evidence="6">
    <location>
        <begin position="316"/>
        <end position="343"/>
    </location>
</feature>
<reference evidence="8 9" key="1">
    <citation type="submission" date="2020-05" db="EMBL/GenBank/DDBJ databases">
        <title>Distinct polysaccharide utilization as determinants for interspecies competition between intestinal Prevotella spp.</title>
        <authorList>
            <person name="Galvez E.J.C."/>
            <person name="Iljazovic A."/>
            <person name="Strowig T."/>
        </authorList>
    </citation>
    <scope>NUCLEOTIDE SEQUENCE [LARGE SCALE GENOMIC DNA]</scope>
    <source>
        <strain evidence="8 9">PROD</strain>
    </source>
</reference>
<evidence type="ECO:0000256" key="5">
    <source>
        <dbReference type="ARBA" id="ARBA00023136"/>
    </source>
</evidence>
<sequence>MVVFPMLTMIFFTSLMHEGQPQDMPVGIVDLDNTSTSRKLTRNLDAFQTSRVVARYTSVSEARTAIQRNEIYAFLYIPKGTTDKMLASRQPKISFYYSLTSLTSGALLFRDLKTISTLGGAAVGQATMTARGYTPEQIRTFLQPITIDLHQISNPWTNYNIYLSTMLVPGVIMLFIMLITVYSIGTELKFGRSRRWIQTAGSNIAVALAGKMLPQTLIFLSITYGYMYYVFGILDFPHPGGTSNILLLGLLSVLAPQGFGLFIFGLMPSLRLSMSTCSLWAVLSFSMAGSAFPIMAMDAPLQSLSWLFPMHHYFMIYQITIFNAFPLADAWLHAVALIAFAMLPVTVLEKLKNAMINYVYIP</sequence>
<feature type="transmembrane region" description="Helical" evidence="6">
    <location>
        <begin position="279"/>
        <end position="296"/>
    </location>
</feature>
<feature type="domain" description="ABC-2 type transporter transmembrane" evidence="7">
    <location>
        <begin position="1"/>
        <end position="343"/>
    </location>
</feature>
<dbReference type="Proteomes" id="UP001193734">
    <property type="component" value="Unassembled WGS sequence"/>
</dbReference>
<keyword evidence="2" id="KW-1003">Cell membrane</keyword>
<proteinExistence type="predicted"/>
<evidence type="ECO:0000256" key="6">
    <source>
        <dbReference type="SAM" id="Phobius"/>
    </source>
</evidence>
<dbReference type="EMBL" id="JABKKE010000034">
    <property type="protein sequence ID" value="NPE15267.1"/>
    <property type="molecule type" value="Genomic_DNA"/>
</dbReference>
<evidence type="ECO:0000256" key="3">
    <source>
        <dbReference type="ARBA" id="ARBA00022692"/>
    </source>
</evidence>
<keyword evidence="9" id="KW-1185">Reference proteome</keyword>
<comment type="caution">
    <text evidence="8">The sequence shown here is derived from an EMBL/GenBank/DDBJ whole genome shotgun (WGS) entry which is preliminary data.</text>
</comment>
<keyword evidence="4 6" id="KW-1133">Transmembrane helix</keyword>
<feature type="transmembrane region" description="Helical" evidence="6">
    <location>
        <begin position="161"/>
        <end position="184"/>
    </location>
</feature>
<evidence type="ECO:0000256" key="2">
    <source>
        <dbReference type="ARBA" id="ARBA00022475"/>
    </source>
</evidence>
<feature type="transmembrane region" description="Helical" evidence="6">
    <location>
        <begin position="245"/>
        <end position="267"/>
    </location>
</feature>
<dbReference type="PANTHER" id="PTHR30294">
    <property type="entry name" value="MEMBRANE COMPONENT OF ABC TRANSPORTER YHHJ-RELATED"/>
    <property type="match status" value="1"/>
</dbReference>
<evidence type="ECO:0000259" key="7">
    <source>
        <dbReference type="Pfam" id="PF12698"/>
    </source>
</evidence>
<evidence type="ECO:0000256" key="1">
    <source>
        <dbReference type="ARBA" id="ARBA00004651"/>
    </source>
</evidence>
<protein>
    <submittedName>
        <fullName evidence="8">ABC transporter permease</fullName>
    </submittedName>
</protein>
<accession>A0ABX2AWV5</accession>
<dbReference type="Pfam" id="PF12698">
    <property type="entry name" value="ABC2_membrane_3"/>
    <property type="match status" value="1"/>
</dbReference>
<dbReference type="Gene3D" id="3.40.1710.10">
    <property type="entry name" value="abc type-2 transporter like domain"/>
    <property type="match status" value="1"/>
</dbReference>
<evidence type="ECO:0000313" key="9">
    <source>
        <dbReference type="Proteomes" id="UP001193734"/>
    </source>
</evidence>
<dbReference type="InterPro" id="IPR051449">
    <property type="entry name" value="ABC-2_transporter_component"/>
</dbReference>
<evidence type="ECO:0000313" key="8">
    <source>
        <dbReference type="EMBL" id="NPE15267.1"/>
    </source>
</evidence>
<evidence type="ECO:0000256" key="4">
    <source>
        <dbReference type="ARBA" id="ARBA00022989"/>
    </source>
</evidence>
<name>A0ABX2AWV5_9BACT</name>
<dbReference type="InterPro" id="IPR013525">
    <property type="entry name" value="ABC2_TM"/>
</dbReference>
<gene>
    <name evidence="8" type="ORF">HPS55_13220</name>
</gene>
<keyword evidence="5 6" id="KW-0472">Membrane</keyword>
<organism evidence="8 9">
    <name type="scientific">Xylanibacter rodentium</name>
    <dbReference type="NCBI Taxonomy" id="2736289"/>
    <lineage>
        <taxon>Bacteria</taxon>
        <taxon>Pseudomonadati</taxon>
        <taxon>Bacteroidota</taxon>
        <taxon>Bacteroidia</taxon>
        <taxon>Bacteroidales</taxon>
        <taxon>Prevotellaceae</taxon>
        <taxon>Xylanibacter</taxon>
    </lineage>
</organism>
<dbReference type="PANTHER" id="PTHR30294:SF47">
    <property type="entry name" value="INNER MEMBRANE TRANSPORT PERMEASE YHHJ"/>
    <property type="match status" value="1"/>
</dbReference>